<feature type="region of interest" description="Disordered" evidence="1">
    <location>
        <begin position="604"/>
        <end position="671"/>
    </location>
</feature>
<dbReference type="OrthoDB" id="3049138at2759"/>
<feature type="compositionally biased region" description="Basic and acidic residues" evidence="1">
    <location>
        <begin position="662"/>
        <end position="671"/>
    </location>
</feature>
<gene>
    <name evidence="2" type="ORF">E1B28_013062</name>
</gene>
<dbReference type="AlphaFoldDB" id="A0A9P7UMK9"/>
<evidence type="ECO:0000256" key="1">
    <source>
        <dbReference type="SAM" id="MobiDB-lite"/>
    </source>
</evidence>
<reference evidence="2" key="1">
    <citation type="journal article" date="2021" name="Genome Biol. Evol.">
        <title>The assembled and annotated genome of the fairy-ring fungus Marasmius oreades.</title>
        <authorList>
            <person name="Hiltunen M."/>
            <person name="Ament-Velasquez S.L."/>
            <person name="Johannesson H."/>
        </authorList>
    </citation>
    <scope>NUCLEOTIDE SEQUENCE</scope>
    <source>
        <strain evidence="2">03SP1</strain>
    </source>
</reference>
<dbReference type="Proteomes" id="UP001049176">
    <property type="component" value="Chromosome 9"/>
</dbReference>
<dbReference type="KEGG" id="more:E1B28_013062"/>
<protein>
    <submittedName>
        <fullName evidence="2">Uncharacterized protein</fullName>
    </submittedName>
</protein>
<keyword evidence="3" id="KW-1185">Reference proteome</keyword>
<dbReference type="GeneID" id="66082137"/>
<name>A0A9P7UMK9_9AGAR</name>
<feature type="region of interest" description="Disordered" evidence="1">
    <location>
        <begin position="194"/>
        <end position="223"/>
    </location>
</feature>
<dbReference type="EMBL" id="CM032189">
    <property type="protein sequence ID" value="KAG7087080.1"/>
    <property type="molecule type" value="Genomic_DNA"/>
</dbReference>
<evidence type="ECO:0000313" key="2">
    <source>
        <dbReference type="EMBL" id="KAG7087080.1"/>
    </source>
</evidence>
<accession>A0A9P7UMK9</accession>
<feature type="region of interest" description="Disordered" evidence="1">
    <location>
        <begin position="240"/>
        <end position="282"/>
    </location>
</feature>
<comment type="caution">
    <text evidence="2">The sequence shown here is derived from an EMBL/GenBank/DDBJ whole genome shotgun (WGS) entry which is preliminary data.</text>
</comment>
<sequence length="671" mass="71024">MPGVAIVNERNSFVEKKWVAETQEFKDALVSEIEGNYKEALAEYKRRGEWDGTALSYYEVWNKSRNLLPGITDAIGKLFGGGVVMFVFGPSAVDGDIVVRSCTGIIPNTKLNKTDLYDFDPQGFKAASSMCVRYGQAVFSSDFCKSRIVSKDDIQRVAAEADDNITNDETRVYESRLDVASPVPIGSCSDLACPERQSLDSESRPNVAPIPVGSSSVLAHPENQGLDSLASPLLHLSQAATGASSSTSPASTYPPTGTHPIVSTLPSPHPSTLSPSSLSVPDVSSDPIGAVQGNMIQTVQSPVDLYANSSPDKIRSWLASANVDNMFDNATMTSVENSLLNASPEDLEKLTRNPYYTHGVAWQNEMLDSGIKLFTSAEDTPPMAPGGIQSALQQGHSNDITPLVDFHASSGATFEPRLPQQGDQSSSILGNVGYLVPTRSGPGDPAQRQSIAGSSSPCPATDTVNVLPPALSDTVTPPMPPQTSKVDVPPPASLLTLPQPSPSNPTVTSAALSLITSTTPLSPHPALTPLPEQVNDVIEKPIASGEENERGSKHPNLPTLEQLDQPPVKRRKKAVNAAVGLLPSELIAARKPSRNIVKPARFGEPELVSTVQASDNLGKDRGAKKKGGVMVSLSSAEKVGGKKTVVKETENGKSKGKGTRGGKGDRAKKTK</sequence>
<dbReference type="RefSeq" id="XP_043003551.1">
    <property type="nucleotide sequence ID" value="XM_043158207.1"/>
</dbReference>
<proteinExistence type="predicted"/>
<feature type="region of interest" description="Disordered" evidence="1">
    <location>
        <begin position="544"/>
        <end position="569"/>
    </location>
</feature>
<evidence type="ECO:0000313" key="3">
    <source>
        <dbReference type="Proteomes" id="UP001049176"/>
    </source>
</evidence>
<feature type="region of interest" description="Disordered" evidence="1">
    <location>
        <begin position="413"/>
        <end position="508"/>
    </location>
</feature>
<feature type="compositionally biased region" description="Polar residues" evidence="1">
    <location>
        <begin position="447"/>
        <end position="464"/>
    </location>
</feature>
<organism evidence="2 3">
    <name type="scientific">Marasmius oreades</name>
    <name type="common">fairy-ring Marasmius</name>
    <dbReference type="NCBI Taxonomy" id="181124"/>
    <lineage>
        <taxon>Eukaryota</taxon>
        <taxon>Fungi</taxon>
        <taxon>Dikarya</taxon>
        <taxon>Basidiomycota</taxon>
        <taxon>Agaricomycotina</taxon>
        <taxon>Agaricomycetes</taxon>
        <taxon>Agaricomycetidae</taxon>
        <taxon>Agaricales</taxon>
        <taxon>Marasmiineae</taxon>
        <taxon>Marasmiaceae</taxon>
        <taxon>Marasmius</taxon>
    </lineage>
</organism>